<evidence type="ECO:0000256" key="5">
    <source>
        <dbReference type="ARBA" id="ARBA00023015"/>
    </source>
</evidence>
<keyword evidence="2" id="KW-0479">Metal-binding</keyword>
<dbReference type="GO" id="GO:0008270">
    <property type="term" value="F:zinc ion binding"/>
    <property type="evidence" value="ECO:0007669"/>
    <property type="project" value="UniProtKB-KW"/>
</dbReference>
<evidence type="ECO:0000256" key="3">
    <source>
        <dbReference type="ARBA" id="ARBA00022771"/>
    </source>
</evidence>
<keyword evidence="3 9" id="KW-0863">Zinc-finger</keyword>
<evidence type="ECO:0000256" key="9">
    <source>
        <dbReference type="PROSITE-ProRule" id="PRU00027"/>
    </source>
</evidence>
<dbReference type="SUPFAM" id="SSF53098">
    <property type="entry name" value="Ribonuclease H-like"/>
    <property type="match status" value="1"/>
</dbReference>
<reference evidence="11" key="2">
    <citation type="submission" date="2022-10" db="EMBL/GenBank/DDBJ databases">
        <authorList>
            <consortium name="ENA_rothamsted_submissions"/>
            <consortium name="culmorum"/>
            <person name="King R."/>
        </authorList>
    </citation>
    <scope>NUCLEOTIDE SEQUENCE</scope>
</reference>
<dbReference type="PANTHER" id="PTHR46481">
    <property type="entry name" value="ZINC FINGER BED DOMAIN-CONTAINING PROTEIN 4"/>
    <property type="match status" value="1"/>
</dbReference>
<dbReference type="PROSITE" id="PS50808">
    <property type="entry name" value="ZF_BED"/>
    <property type="match status" value="1"/>
</dbReference>
<evidence type="ECO:0000313" key="12">
    <source>
        <dbReference type="Proteomes" id="UP001154329"/>
    </source>
</evidence>
<evidence type="ECO:0000256" key="6">
    <source>
        <dbReference type="ARBA" id="ARBA00023125"/>
    </source>
</evidence>
<evidence type="ECO:0000256" key="2">
    <source>
        <dbReference type="ARBA" id="ARBA00022723"/>
    </source>
</evidence>
<protein>
    <recommendedName>
        <fullName evidence="10">BED-type domain-containing protein</fullName>
    </recommendedName>
</protein>
<dbReference type="EMBL" id="OU899034">
    <property type="protein sequence ID" value="CAH1716513.1"/>
    <property type="molecule type" value="Genomic_DNA"/>
</dbReference>
<proteinExistence type="predicted"/>
<reference evidence="11" key="1">
    <citation type="submission" date="2022-02" db="EMBL/GenBank/DDBJ databases">
        <authorList>
            <person name="King R."/>
        </authorList>
    </citation>
    <scope>NUCLEOTIDE SEQUENCE</scope>
</reference>
<dbReference type="AlphaFoldDB" id="A0A9P0IT36"/>
<sequence length="651" mass="74607">MYKKNRSGVWNYMDKDPNSPRQIQCKLCKLKIKYTNNTSNIWDHLRRKHSTALEANKLATQIEELDDINVSNEPSTSTAVTHSHEQHTVQIIPGPPPKRQKQLTLMNRFSLPPESKVDQFYKAVVQMIAEDMQPLSIVENSGFQKLINLLDSRYKLPSRKLIGTTLIPNLYESTRHKIETILSQAKYVSLTSDVWTSLNTISFRTVTVHFFDIDLNLKTYVLTTRKLESNHTAQYLSEVLTDVIKEWNIEDKIVAIVTNSGANIKAAIRLLGLNHIPCAAHKLNNAVKNALRSDFDESDIETDHTEDVEIMKLVKMCRSIVGHFKHSEVSTRALHEKQKQLNSPILKLKQDMPIRWNSTLTMMERLLIVKEPLMLVSMSLSRCPKMPSNDQWESINDFVILLKPFESLTIQISSEQRPTLAKVIPLLRGLLLSVNNKNSVTYTGKFLKKKLIEETTKRFNDIEEMYPSHLYSKATILDPRFKKAAFISNENANTAEQEVQKEIVDYIKPNAPERNILEQSVHHTTLTTAEQLEHSSQPVSLQENLLTYLEATVTTLRSQTTYSSTAATLFKQYMNIEFLNIQDDPILFWKNNRQMLGALYEVALKYSCIPATSVPSERVFSKAGQIVSARRNRLLPDNVDKLIFLNANLER</sequence>
<evidence type="ECO:0000256" key="8">
    <source>
        <dbReference type="ARBA" id="ARBA00023242"/>
    </source>
</evidence>
<dbReference type="SMART" id="SM00614">
    <property type="entry name" value="ZnF_BED"/>
    <property type="match status" value="1"/>
</dbReference>
<dbReference type="InterPro" id="IPR012337">
    <property type="entry name" value="RNaseH-like_sf"/>
</dbReference>
<dbReference type="Proteomes" id="UP001154329">
    <property type="component" value="Chromosome 1"/>
</dbReference>
<dbReference type="SUPFAM" id="SSF57667">
    <property type="entry name" value="beta-beta-alpha zinc fingers"/>
    <property type="match status" value="1"/>
</dbReference>
<keyword evidence="5" id="KW-0805">Transcription regulation</keyword>
<evidence type="ECO:0000313" key="11">
    <source>
        <dbReference type="EMBL" id="CAH1716513.1"/>
    </source>
</evidence>
<dbReference type="InterPro" id="IPR036236">
    <property type="entry name" value="Znf_C2H2_sf"/>
</dbReference>
<comment type="subcellular location">
    <subcellularLocation>
        <location evidence="1">Nucleus</location>
    </subcellularLocation>
</comment>
<keyword evidence="7" id="KW-0804">Transcription</keyword>
<name>A0A9P0IT36_APHGO</name>
<keyword evidence="8" id="KW-0539">Nucleus</keyword>
<dbReference type="Pfam" id="PF05699">
    <property type="entry name" value="Dimer_Tnp_hAT"/>
    <property type="match status" value="1"/>
</dbReference>
<keyword evidence="6" id="KW-0238">DNA-binding</keyword>
<dbReference type="SUPFAM" id="SSF140996">
    <property type="entry name" value="Hermes dimerisation domain"/>
    <property type="match status" value="1"/>
</dbReference>
<evidence type="ECO:0000259" key="10">
    <source>
        <dbReference type="PROSITE" id="PS50808"/>
    </source>
</evidence>
<feature type="domain" description="BED-type" evidence="10">
    <location>
        <begin position="4"/>
        <end position="56"/>
    </location>
</feature>
<keyword evidence="12" id="KW-1185">Reference proteome</keyword>
<dbReference type="InterPro" id="IPR008906">
    <property type="entry name" value="HATC_C_dom"/>
</dbReference>
<dbReference type="GO" id="GO:0005634">
    <property type="term" value="C:nucleus"/>
    <property type="evidence" value="ECO:0007669"/>
    <property type="project" value="UniProtKB-SubCell"/>
</dbReference>
<accession>A0A9P0IT36</accession>
<organism evidence="11 12">
    <name type="scientific">Aphis gossypii</name>
    <name type="common">Cotton aphid</name>
    <dbReference type="NCBI Taxonomy" id="80765"/>
    <lineage>
        <taxon>Eukaryota</taxon>
        <taxon>Metazoa</taxon>
        <taxon>Ecdysozoa</taxon>
        <taxon>Arthropoda</taxon>
        <taxon>Hexapoda</taxon>
        <taxon>Insecta</taxon>
        <taxon>Pterygota</taxon>
        <taxon>Neoptera</taxon>
        <taxon>Paraneoptera</taxon>
        <taxon>Hemiptera</taxon>
        <taxon>Sternorrhyncha</taxon>
        <taxon>Aphidomorpha</taxon>
        <taxon>Aphidoidea</taxon>
        <taxon>Aphididae</taxon>
        <taxon>Aphidini</taxon>
        <taxon>Aphis</taxon>
        <taxon>Aphis</taxon>
    </lineage>
</organism>
<keyword evidence="4" id="KW-0862">Zinc</keyword>
<dbReference type="GO" id="GO:0046983">
    <property type="term" value="F:protein dimerization activity"/>
    <property type="evidence" value="ECO:0007669"/>
    <property type="project" value="InterPro"/>
</dbReference>
<dbReference type="Gene3D" id="1.10.10.1070">
    <property type="entry name" value="Zinc finger, BED domain-containing"/>
    <property type="match status" value="1"/>
</dbReference>
<evidence type="ECO:0000256" key="4">
    <source>
        <dbReference type="ARBA" id="ARBA00022833"/>
    </source>
</evidence>
<dbReference type="Pfam" id="PF02892">
    <property type="entry name" value="zf-BED"/>
    <property type="match status" value="1"/>
</dbReference>
<dbReference type="InterPro" id="IPR003656">
    <property type="entry name" value="Znf_BED"/>
</dbReference>
<dbReference type="GO" id="GO:0003677">
    <property type="term" value="F:DNA binding"/>
    <property type="evidence" value="ECO:0007669"/>
    <property type="project" value="UniProtKB-KW"/>
</dbReference>
<dbReference type="GO" id="GO:0009791">
    <property type="term" value="P:post-embryonic development"/>
    <property type="evidence" value="ECO:0007669"/>
    <property type="project" value="UniProtKB-ARBA"/>
</dbReference>
<evidence type="ECO:0000256" key="7">
    <source>
        <dbReference type="ARBA" id="ARBA00023163"/>
    </source>
</evidence>
<dbReference type="InterPro" id="IPR052035">
    <property type="entry name" value="ZnF_BED_domain_contain"/>
</dbReference>
<dbReference type="PANTHER" id="PTHR46481:SF10">
    <property type="entry name" value="ZINC FINGER BED DOMAIN-CONTAINING PROTEIN 39"/>
    <property type="match status" value="1"/>
</dbReference>
<evidence type="ECO:0000256" key="1">
    <source>
        <dbReference type="ARBA" id="ARBA00004123"/>
    </source>
</evidence>
<gene>
    <name evidence="11" type="ORF">APHIGO_LOCUS3595</name>
</gene>